<dbReference type="Pfam" id="PF13618">
    <property type="entry name" value="Gluconate_2-dh3"/>
    <property type="match status" value="1"/>
</dbReference>
<dbReference type="AlphaFoldDB" id="A0A918JJR0"/>
<dbReference type="InterPro" id="IPR027056">
    <property type="entry name" value="Gluconate_2DH_su3"/>
</dbReference>
<name>A0A918JJR0_9ALTE</name>
<dbReference type="RefSeq" id="WP_189405295.1">
    <property type="nucleotide sequence ID" value="NZ_BMXP01000003.1"/>
</dbReference>
<organism evidence="1 2">
    <name type="scientific">Alteromonas halophila</name>
    <dbReference type="NCBI Taxonomy" id="516698"/>
    <lineage>
        <taxon>Bacteria</taxon>
        <taxon>Pseudomonadati</taxon>
        <taxon>Pseudomonadota</taxon>
        <taxon>Gammaproteobacteria</taxon>
        <taxon>Alteromonadales</taxon>
        <taxon>Alteromonadaceae</taxon>
        <taxon>Alteromonas/Salinimonas group</taxon>
        <taxon>Alteromonas</taxon>
    </lineage>
</organism>
<reference evidence="1" key="1">
    <citation type="journal article" date="2014" name="Int. J. Syst. Evol. Microbiol.">
        <title>Complete genome sequence of Corynebacterium casei LMG S-19264T (=DSM 44701T), isolated from a smear-ripened cheese.</title>
        <authorList>
            <consortium name="US DOE Joint Genome Institute (JGI-PGF)"/>
            <person name="Walter F."/>
            <person name="Albersmeier A."/>
            <person name="Kalinowski J."/>
            <person name="Ruckert C."/>
        </authorList>
    </citation>
    <scope>NUCLEOTIDE SEQUENCE</scope>
    <source>
        <strain evidence="1">KCTC 22164</strain>
    </source>
</reference>
<protein>
    <submittedName>
        <fullName evidence="1">Twin-arginine translocation pathway signal protein</fullName>
    </submittedName>
</protein>
<gene>
    <name evidence="1" type="ORF">GCM10007391_16660</name>
</gene>
<reference evidence="1" key="2">
    <citation type="submission" date="2020-09" db="EMBL/GenBank/DDBJ databases">
        <authorList>
            <person name="Sun Q."/>
            <person name="Kim S."/>
        </authorList>
    </citation>
    <scope>NUCLEOTIDE SEQUENCE</scope>
    <source>
        <strain evidence="1">KCTC 22164</strain>
    </source>
</reference>
<accession>A0A918JJR0</accession>
<dbReference type="Proteomes" id="UP000631300">
    <property type="component" value="Unassembled WGS sequence"/>
</dbReference>
<comment type="caution">
    <text evidence="1">The sequence shown here is derived from an EMBL/GenBank/DDBJ whole genome shotgun (WGS) entry which is preliminary data.</text>
</comment>
<keyword evidence="2" id="KW-1185">Reference proteome</keyword>
<dbReference type="EMBL" id="BMXP01000003">
    <property type="protein sequence ID" value="GGW83740.1"/>
    <property type="molecule type" value="Genomic_DNA"/>
</dbReference>
<evidence type="ECO:0000313" key="1">
    <source>
        <dbReference type="EMBL" id="GGW83740.1"/>
    </source>
</evidence>
<proteinExistence type="predicted"/>
<sequence>MHRRELLKLIASATGVAMVGGDALAYTLRDPVPLSETLFNKTDVAFINEASEVIVPATDTPGAKAANVGATIAVIVTDCYPPALQKTFREGLTAINTASQKQFGEAFISLSKEQRLTLFNKLDSEATAYNTARGIYGIESSKPSRWEAGTTFTPPHYFTLLKQLTLFSFFTSETGATKTLRYVPVPGYYDGDLDYKEGDKAWAT</sequence>
<evidence type="ECO:0000313" key="2">
    <source>
        <dbReference type="Proteomes" id="UP000631300"/>
    </source>
</evidence>